<dbReference type="EMBL" id="BAABKY010000004">
    <property type="protein sequence ID" value="GAA5079837.1"/>
    <property type="molecule type" value="Genomic_DNA"/>
</dbReference>
<dbReference type="CDD" id="cd04301">
    <property type="entry name" value="NAT_SF"/>
    <property type="match status" value="1"/>
</dbReference>
<dbReference type="InterPro" id="IPR016181">
    <property type="entry name" value="Acyl_CoA_acyltransferase"/>
</dbReference>
<dbReference type="PROSITE" id="PS51186">
    <property type="entry name" value="GNAT"/>
    <property type="match status" value="1"/>
</dbReference>
<evidence type="ECO:0000313" key="3">
    <source>
        <dbReference type="Proteomes" id="UP001501083"/>
    </source>
</evidence>
<gene>
    <name evidence="2" type="ORF">GCM10025759_28430</name>
</gene>
<dbReference type="Pfam" id="PF00583">
    <property type="entry name" value="Acetyltransf_1"/>
    <property type="match status" value="1"/>
</dbReference>
<dbReference type="SUPFAM" id="SSF55729">
    <property type="entry name" value="Acyl-CoA N-acyltransferases (Nat)"/>
    <property type="match status" value="1"/>
</dbReference>
<name>A0ABP9LP42_9GAMM</name>
<dbReference type="Gene3D" id="3.40.630.30">
    <property type="match status" value="1"/>
</dbReference>
<dbReference type="Proteomes" id="UP001501083">
    <property type="component" value="Unassembled WGS sequence"/>
</dbReference>
<sequence length="212" mass="24133">MYVMDVTSPETARPLDVRCYGGAAIEPWLDDLARLRISVFRDWPYLYDGDAAYEASYLKTYLQSPRSVAVLAFDGDRVVGASTGLPLVDESEEFLAPFDGVSVAPQEVFYCGESVLLPAYRGRGIGHRFFDEREAHARSYGDYAWTAFCAVDRDPSHPRRPAFHRGNEAFWNKRGYRPRSDIRANLAWREVGQAGETGHTLTFWLRPLERTR</sequence>
<proteinExistence type="predicted"/>
<evidence type="ECO:0000259" key="1">
    <source>
        <dbReference type="PROSITE" id="PS51186"/>
    </source>
</evidence>
<evidence type="ECO:0000313" key="2">
    <source>
        <dbReference type="EMBL" id="GAA5079837.1"/>
    </source>
</evidence>
<reference evidence="3" key="1">
    <citation type="journal article" date="2019" name="Int. J. Syst. Evol. Microbiol.">
        <title>The Global Catalogue of Microorganisms (GCM) 10K type strain sequencing project: providing services to taxonomists for standard genome sequencing and annotation.</title>
        <authorList>
            <consortium name="The Broad Institute Genomics Platform"/>
            <consortium name="The Broad Institute Genome Sequencing Center for Infectious Disease"/>
            <person name="Wu L."/>
            <person name="Ma J."/>
        </authorList>
    </citation>
    <scope>NUCLEOTIDE SEQUENCE [LARGE SCALE GENOMIC DNA]</scope>
    <source>
        <strain evidence="3">JCM 19212</strain>
    </source>
</reference>
<dbReference type="InterPro" id="IPR000182">
    <property type="entry name" value="GNAT_dom"/>
</dbReference>
<feature type="domain" description="N-acetyltransferase" evidence="1">
    <location>
        <begin position="23"/>
        <end position="189"/>
    </location>
</feature>
<protein>
    <submittedName>
        <fullName evidence="2">GNAT family N-acetyltransferase</fullName>
    </submittedName>
</protein>
<keyword evidence="3" id="KW-1185">Reference proteome</keyword>
<comment type="caution">
    <text evidence="2">The sequence shown here is derived from an EMBL/GenBank/DDBJ whole genome shotgun (WGS) entry which is preliminary data.</text>
</comment>
<accession>A0ABP9LP42</accession>
<organism evidence="2 3">
    <name type="scientific">Lysobacter panacisoli</name>
    <dbReference type="NCBI Taxonomy" id="1255263"/>
    <lineage>
        <taxon>Bacteria</taxon>
        <taxon>Pseudomonadati</taxon>
        <taxon>Pseudomonadota</taxon>
        <taxon>Gammaproteobacteria</taxon>
        <taxon>Lysobacterales</taxon>
        <taxon>Lysobacteraceae</taxon>
        <taxon>Lysobacter</taxon>
    </lineage>
</organism>